<keyword evidence="1" id="KW-0472">Membrane</keyword>
<dbReference type="EMBL" id="MLJW01000692">
    <property type="protein sequence ID" value="OIQ83561.1"/>
    <property type="molecule type" value="Genomic_DNA"/>
</dbReference>
<protein>
    <submittedName>
        <fullName evidence="3">GIY-YIG nuclease superfamily protein</fullName>
    </submittedName>
</protein>
<dbReference type="PANTHER" id="PTHR34477">
    <property type="entry name" value="UPF0213 PROTEIN YHBQ"/>
    <property type="match status" value="1"/>
</dbReference>
<comment type="caution">
    <text evidence="3">The sequence shown here is derived from an EMBL/GenBank/DDBJ whole genome shotgun (WGS) entry which is preliminary data.</text>
</comment>
<dbReference type="SUPFAM" id="SSF82771">
    <property type="entry name" value="GIY-YIG endonuclease"/>
    <property type="match status" value="1"/>
</dbReference>
<dbReference type="InterPro" id="IPR000305">
    <property type="entry name" value="GIY-YIG_endonuc"/>
</dbReference>
<dbReference type="InterPro" id="IPR050190">
    <property type="entry name" value="UPF0213_domain"/>
</dbReference>
<keyword evidence="1" id="KW-0812">Transmembrane</keyword>
<reference evidence="3" key="1">
    <citation type="submission" date="2016-10" db="EMBL/GenBank/DDBJ databases">
        <title>Sequence of Gallionella enrichment culture.</title>
        <authorList>
            <person name="Poehlein A."/>
            <person name="Muehling M."/>
            <person name="Daniel R."/>
        </authorList>
    </citation>
    <scope>NUCLEOTIDE SEQUENCE</scope>
</reference>
<keyword evidence="1" id="KW-1133">Transmembrane helix</keyword>
<evidence type="ECO:0000256" key="1">
    <source>
        <dbReference type="SAM" id="Phobius"/>
    </source>
</evidence>
<dbReference type="PANTHER" id="PTHR34477:SF1">
    <property type="entry name" value="UPF0213 PROTEIN YHBQ"/>
    <property type="match status" value="1"/>
</dbReference>
<dbReference type="Gene3D" id="3.40.1440.10">
    <property type="entry name" value="GIY-YIG endonuclease"/>
    <property type="match status" value="1"/>
</dbReference>
<dbReference type="Pfam" id="PF01541">
    <property type="entry name" value="GIY-YIG"/>
    <property type="match status" value="1"/>
</dbReference>
<accession>A0A1J5QJ46</accession>
<evidence type="ECO:0000313" key="3">
    <source>
        <dbReference type="EMBL" id="OIQ83561.1"/>
    </source>
</evidence>
<proteinExistence type="predicted"/>
<sequence length="141" mass="16004">MPHFSAVEPPIQVIGHFFVYILLCADGSYYVGQSNNVRERLRKHRYCLGSKHTADNRLVRLIYVDGPYSLSLAVDREAQLKRWSRAKKEALVRGDFSRLRLLAASREARSELAERCPCGAAPTQSGARLDRITGLYRILDI</sequence>
<dbReference type="InterPro" id="IPR035901">
    <property type="entry name" value="GIY-YIG_endonuc_sf"/>
</dbReference>
<dbReference type="AlphaFoldDB" id="A0A1J5QJ46"/>
<feature type="domain" description="GIY-YIG" evidence="2">
    <location>
        <begin position="15"/>
        <end position="90"/>
    </location>
</feature>
<evidence type="ECO:0000259" key="2">
    <source>
        <dbReference type="PROSITE" id="PS50164"/>
    </source>
</evidence>
<feature type="transmembrane region" description="Helical" evidence="1">
    <location>
        <begin position="13"/>
        <end position="32"/>
    </location>
</feature>
<name>A0A1J5QJ46_9ZZZZ</name>
<gene>
    <name evidence="3" type="ORF">GALL_346370</name>
</gene>
<dbReference type="PROSITE" id="PS50164">
    <property type="entry name" value="GIY_YIG"/>
    <property type="match status" value="1"/>
</dbReference>
<organism evidence="3">
    <name type="scientific">mine drainage metagenome</name>
    <dbReference type="NCBI Taxonomy" id="410659"/>
    <lineage>
        <taxon>unclassified sequences</taxon>
        <taxon>metagenomes</taxon>
        <taxon>ecological metagenomes</taxon>
    </lineage>
</organism>